<keyword evidence="2 5" id="KW-0812">Transmembrane</keyword>
<evidence type="ECO:0000256" key="4">
    <source>
        <dbReference type="ARBA" id="ARBA00023136"/>
    </source>
</evidence>
<gene>
    <name evidence="7" type="ORF">H9741_06530</name>
</gene>
<feature type="transmembrane region" description="Helical" evidence="5">
    <location>
        <begin position="240"/>
        <end position="264"/>
    </location>
</feature>
<protein>
    <submittedName>
        <fullName evidence="7">ABC transporter permease</fullName>
    </submittedName>
</protein>
<dbReference type="Proteomes" id="UP000824204">
    <property type="component" value="Unassembled WGS sequence"/>
</dbReference>
<accession>A0A9D1V8J5</accession>
<organism evidence="7 8">
    <name type="scientific">Candidatus Borkfalkia faecipullorum</name>
    <dbReference type="NCBI Taxonomy" id="2838510"/>
    <lineage>
        <taxon>Bacteria</taxon>
        <taxon>Bacillati</taxon>
        <taxon>Bacillota</taxon>
        <taxon>Clostridia</taxon>
        <taxon>Christensenellales</taxon>
        <taxon>Christensenellaceae</taxon>
        <taxon>Candidatus Borkfalkia</taxon>
    </lineage>
</organism>
<feature type="transmembrane region" description="Helical" evidence="5">
    <location>
        <begin position="65"/>
        <end position="85"/>
    </location>
</feature>
<evidence type="ECO:0000256" key="3">
    <source>
        <dbReference type="ARBA" id="ARBA00022989"/>
    </source>
</evidence>
<dbReference type="EMBL" id="DXFX01000082">
    <property type="protein sequence ID" value="HIX08106.1"/>
    <property type="molecule type" value="Genomic_DNA"/>
</dbReference>
<comment type="caution">
    <text evidence="7">The sequence shown here is derived from an EMBL/GenBank/DDBJ whole genome shotgun (WGS) entry which is preliminary data.</text>
</comment>
<feature type="transmembrane region" description="Helical" evidence="5">
    <location>
        <begin position="177"/>
        <end position="198"/>
    </location>
</feature>
<evidence type="ECO:0000256" key="1">
    <source>
        <dbReference type="ARBA" id="ARBA00004141"/>
    </source>
</evidence>
<dbReference type="GO" id="GO:0016020">
    <property type="term" value="C:membrane"/>
    <property type="evidence" value="ECO:0007669"/>
    <property type="project" value="UniProtKB-SubCell"/>
</dbReference>
<dbReference type="GO" id="GO:0140359">
    <property type="term" value="F:ABC-type transporter activity"/>
    <property type="evidence" value="ECO:0007669"/>
    <property type="project" value="InterPro"/>
</dbReference>
<reference evidence="7" key="1">
    <citation type="journal article" date="2021" name="PeerJ">
        <title>Extensive microbial diversity within the chicken gut microbiome revealed by metagenomics and culture.</title>
        <authorList>
            <person name="Gilroy R."/>
            <person name="Ravi A."/>
            <person name="Getino M."/>
            <person name="Pursley I."/>
            <person name="Horton D.L."/>
            <person name="Alikhan N.F."/>
            <person name="Baker D."/>
            <person name="Gharbi K."/>
            <person name="Hall N."/>
            <person name="Watson M."/>
            <person name="Adriaenssens E.M."/>
            <person name="Foster-Nyarko E."/>
            <person name="Jarju S."/>
            <person name="Secka A."/>
            <person name="Antonio M."/>
            <person name="Oren A."/>
            <person name="Chaudhuri R.R."/>
            <person name="La Ragione R."/>
            <person name="Hildebrand F."/>
            <person name="Pallen M.J."/>
        </authorList>
    </citation>
    <scope>NUCLEOTIDE SEQUENCE</scope>
    <source>
        <strain evidence="7">811</strain>
    </source>
</reference>
<evidence type="ECO:0000259" key="6">
    <source>
        <dbReference type="Pfam" id="PF01061"/>
    </source>
</evidence>
<dbReference type="AlphaFoldDB" id="A0A9D1V8J5"/>
<comment type="subcellular location">
    <subcellularLocation>
        <location evidence="1">Membrane</location>
        <topology evidence="1">Multi-pass membrane protein</topology>
    </subcellularLocation>
</comment>
<feature type="transmembrane region" description="Helical" evidence="5">
    <location>
        <begin position="105"/>
        <end position="134"/>
    </location>
</feature>
<evidence type="ECO:0000313" key="8">
    <source>
        <dbReference type="Proteomes" id="UP000824204"/>
    </source>
</evidence>
<evidence type="ECO:0000256" key="2">
    <source>
        <dbReference type="ARBA" id="ARBA00022692"/>
    </source>
</evidence>
<keyword evidence="4 5" id="KW-0472">Membrane</keyword>
<evidence type="ECO:0000313" key="7">
    <source>
        <dbReference type="EMBL" id="HIX08106.1"/>
    </source>
</evidence>
<feature type="transmembrane region" description="Helical" evidence="5">
    <location>
        <begin position="34"/>
        <end position="53"/>
    </location>
</feature>
<sequence>MKKFRSRSARMNMMHFRVLVSRYLRQIFTNAGQLLPLLLEAPVMLFILAIACRSDAFTAKDVSQANITVFILVMMSAMMGILNSYREICKERDVLSREVFGGLDVSAYALSKFCVLALVGIVQCSVLLFGTALYSPFNFSAPVPDFLLCLAALILTNLSVTAIGLFLSALLKKSESAILPVLLIIIMQVVFSDGVLVLDGAAGYIKYITPSAWGIAVFGNVCGLNGWLPAEIFHRAMFGYSPLISLAALALLTILFVFLTVFVLKRRYRGKE</sequence>
<dbReference type="InterPro" id="IPR013525">
    <property type="entry name" value="ABC2_TM"/>
</dbReference>
<keyword evidence="3 5" id="KW-1133">Transmembrane helix</keyword>
<proteinExistence type="predicted"/>
<reference evidence="7" key="2">
    <citation type="submission" date="2021-04" db="EMBL/GenBank/DDBJ databases">
        <authorList>
            <person name="Gilroy R."/>
        </authorList>
    </citation>
    <scope>NUCLEOTIDE SEQUENCE</scope>
    <source>
        <strain evidence="7">811</strain>
    </source>
</reference>
<feature type="domain" description="ABC-2 type transporter transmembrane" evidence="6">
    <location>
        <begin position="15"/>
        <end position="216"/>
    </location>
</feature>
<evidence type="ECO:0000256" key="5">
    <source>
        <dbReference type="SAM" id="Phobius"/>
    </source>
</evidence>
<dbReference type="Pfam" id="PF01061">
    <property type="entry name" value="ABC2_membrane"/>
    <property type="match status" value="1"/>
</dbReference>
<name>A0A9D1V8J5_9FIRM</name>
<feature type="transmembrane region" description="Helical" evidence="5">
    <location>
        <begin position="146"/>
        <end position="171"/>
    </location>
</feature>